<dbReference type="CDD" id="cd06956">
    <property type="entry name" value="NR_DBD_RXR"/>
    <property type="match status" value="1"/>
</dbReference>
<comment type="subcellular location">
    <subcellularLocation>
        <location evidence="1">Nucleus</location>
    </subcellularLocation>
</comment>
<evidence type="ECO:0000256" key="9">
    <source>
        <dbReference type="ARBA" id="ARBA00023242"/>
    </source>
</evidence>
<name>A0A8E0RYE5_9TREM</name>
<keyword evidence="8 12" id="KW-0675">Receptor</keyword>
<dbReference type="GO" id="GO:0043565">
    <property type="term" value="F:sequence-specific DNA binding"/>
    <property type="evidence" value="ECO:0007669"/>
    <property type="project" value="InterPro"/>
</dbReference>
<accession>A0A8E0RYE5</accession>
<evidence type="ECO:0000256" key="8">
    <source>
        <dbReference type="ARBA" id="ARBA00023170"/>
    </source>
</evidence>
<keyword evidence="13" id="KW-1185">Reference proteome</keyword>
<dbReference type="EMBL" id="LUCM01006242">
    <property type="protein sequence ID" value="KAA0191590.1"/>
    <property type="molecule type" value="Genomic_DNA"/>
</dbReference>
<dbReference type="GO" id="GO:0003700">
    <property type="term" value="F:DNA-binding transcription factor activity"/>
    <property type="evidence" value="ECO:0007669"/>
    <property type="project" value="InterPro"/>
</dbReference>
<keyword evidence="9" id="KW-0539">Nucleus</keyword>
<dbReference type="FunFam" id="3.30.50.10:FF:000006">
    <property type="entry name" value="Nuclear receptor subfamily 5 group A member"/>
    <property type="match status" value="1"/>
</dbReference>
<dbReference type="GO" id="GO:0005634">
    <property type="term" value="C:nucleus"/>
    <property type="evidence" value="ECO:0007669"/>
    <property type="project" value="UniProtKB-SubCell"/>
</dbReference>
<keyword evidence="7" id="KW-0804">Transcription</keyword>
<feature type="compositionally biased region" description="Low complexity" evidence="10">
    <location>
        <begin position="634"/>
        <end position="643"/>
    </location>
</feature>
<dbReference type="PROSITE" id="PS51030">
    <property type="entry name" value="NUCLEAR_REC_DBD_2"/>
    <property type="match status" value="1"/>
</dbReference>
<evidence type="ECO:0000259" key="11">
    <source>
        <dbReference type="PROSITE" id="PS51030"/>
    </source>
</evidence>
<dbReference type="SUPFAM" id="SSF57716">
    <property type="entry name" value="Glucocorticoid receptor-like (DNA-binding domain)"/>
    <property type="match status" value="1"/>
</dbReference>
<dbReference type="PROSITE" id="PS00031">
    <property type="entry name" value="NUCLEAR_REC_DBD_1"/>
    <property type="match status" value="1"/>
</dbReference>
<dbReference type="Proteomes" id="UP000728185">
    <property type="component" value="Unassembled WGS sequence"/>
</dbReference>
<dbReference type="PRINTS" id="PR00047">
    <property type="entry name" value="STROIDFINGER"/>
</dbReference>
<evidence type="ECO:0000256" key="1">
    <source>
        <dbReference type="ARBA" id="ARBA00004123"/>
    </source>
</evidence>
<gene>
    <name evidence="12" type="ORF">FBUS_10906</name>
</gene>
<feature type="region of interest" description="Disordered" evidence="10">
    <location>
        <begin position="321"/>
        <end position="371"/>
    </location>
</feature>
<reference evidence="12" key="1">
    <citation type="submission" date="2019-05" db="EMBL/GenBank/DDBJ databases">
        <title>Annotation for the trematode Fasciolopsis buski.</title>
        <authorList>
            <person name="Choi Y.-J."/>
        </authorList>
    </citation>
    <scope>NUCLEOTIDE SEQUENCE</scope>
    <source>
        <strain evidence="12">HT</strain>
        <tissue evidence="12">Whole worm</tissue>
    </source>
</reference>
<feature type="region of interest" description="Disordered" evidence="10">
    <location>
        <begin position="430"/>
        <end position="461"/>
    </location>
</feature>
<organism evidence="12 13">
    <name type="scientific">Fasciolopsis buskii</name>
    <dbReference type="NCBI Taxonomy" id="27845"/>
    <lineage>
        <taxon>Eukaryota</taxon>
        <taxon>Metazoa</taxon>
        <taxon>Spiralia</taxon>
        <taxon>Lophotrochozoa</taxon>
        <taxon>Platyhelminthes</taxon>
        <taxon>Trematoda</taxon>
        <taxon>Digenea</taxon>
        <taxon>Plagiorchiida</taxon>
        <taxon>Echinostomata</taxon>
        <taxon>Echinostomatoidea</taxon>
        <taxon>Fasciolidae</taxon>
        <taxon>Fasciolopsis</taxon>
    </lineage>
</organism>
<dbReference type="PANTHER" id="PTHR24083">
    <property type="entry name" value="NUCLEAR HORMONE RECEPTOR"/>
    <property type="match status" value="1"/>
</dbReference>
<evidence type="ECO:0000256" key="3">
    <source>
        <dbReference type="ARBA" id="ARBA00022771"/>
    </source>
</evidence>
<dbReference type="AlphaFoldDB" id="A0A8E0RYE5"/>
<dbReference type="OrthoDB" id="6244958at2759"/>
<dbReference type="InterPro" id="IPR001628">
    <property type="entry name" value="Znf_hrmn_rcpt"/>
</dbReference>
<feature type="region of interest" description="Disordered" evidence="10">
    <location>
        <begin position="572"/>
        <end position="643"/>
    </location>
</feature>
<evidence type="ECO:0000256" key="5">
    <source>
        <dbReference type="ARBA" id="ARBA00023015"/>
    </source>
</evidence>
<feature type="compositionally biased region" description="Low complexity" evidence="10">
    <location>
        <begin position="745"/>
        <end position="754"/>
    </location>
</feature>
<evidence type="ECO:0000256" key="10">
    <source>
        <dbReference type="SAM" id="MobiDB-lite"/>
    </source>
</evidence>
<dbReference type="InterPro" id="IPR050274">
    <property type="entry name" value="Nuclear_hormone_rcpt_NR2"/>
</dbReference>
<keyword evidence="6" id="KW-0238">DNA-binding</keyword>
<evidence type="ECO:0000256" key="7">
    <source>
        <dbReference type="ARBA" id="ARBA00023163"/>
    </source>
</evidence>
<evidence type="ECO:0000256" key="4">
    <source>
        <dbReference type="ARBA" id="ARBA00022833"/>
    </source>
</evidence>
<feature type="compositionally biased region" description="Polar residues" evidence="10">
    <location>
        <begin position="617"/>
        <end position="626"/>
    </location>
</feature>
<keyword evidence="3" id="KW-0863">Zinc-finger</keyword>
<evidence type="ECO:0000313" key="13">
    <source>
        <dbReference type="Proteomes" id="UP000728185"/>
    </source>
</evidence>
<dbReference type="Pfam" id="PF00105">
    <property type="entry name" value="zf-C4"/>
    <property type="match status" value="1"/>
</dbReference>
<feature type="region of interest" description="Disordered" evidence="10">
    <location>
        <begin position="735"/>
        <end position="809"/>
    </location>
</feature>
<evidence type="ECO:0000256" key="6">
    <source>
        <dbReference type="ARBA" id="ARBA00023125"/>
    </source>
</evidence>
<dbReference type="InterPro" id="IPR013088">
    <property type="entry name" value="Znf_NHR/GATA"/>
</dbReference>
<dbReference type="Gene3D" id="3.30.50.10">
    <property type="entry name" value="Erythroid Transcription Factor GATA-1, subunit A"/>
    <property type="match status" value="1"/>
</dbReference>
<evidence type="ECO:0000313" key="12">
    <source>
        <dbReference type="EMBL" id="KAA0191590.1"/>
    </source>
</evidence>
<feature type="domain" description="Nuclear receptor" evidence="11">
    <location>
        <begin position="659"/>
        <end position="734"/>
    </location>
</feature>
<feature type="compositionally biased region" description="Low complexity" evidence="10">
    <location>
        <begin position="332"/>
        <end position="358"/>
    </location>
</feature>
<feature type="compositionally biased region" description="Polar residues" evidence="10">
    <location>
        <begin position="572"/>
        <end position="605"/>
    </location>
</feature>
<dbReference type="GO" id="GO:0008270">
    <property type="term" value="F:zinc ion binding"/>
    <property type="evidence" value="ECO:0007669"/>
    <property type="project" value="UniProtKB-KW"/>
</dbReference>
<proteinExistence type="predicted"/>
<dbReference type="SMART" id="SM00399">
    <property type="entry name" value="ZnF_C4"/>
    <property type="match status" value="1"/>
</dbReference>
<keyword evidence="2" id="KW-0479">Metal-binding</keyword>
<protein>
    <submittedName>
        <fullName evidence="12">Retinoid X receptor</fullName>
    </submittedName>
</protein>
<evidence type="ECO:0000256" key="2">
    <source>
        <dbReference type="ARBA" id="ARBA00022723"/>
    </source>
</evidence>
<sequence length="916" mass="98506">MFCTLIIDGTNSHLYRMSATIFDAPEIANSQSSANLLRLPLSANTRCENNLPMHACTHLKGPRNSITPTNPTASSDSITGFYTSMTPSKTQRNCSNPCLSIQEQNPDPSQSVRRYDDVESNNNPHFTNQCTPFDPFSSLQLCPISLTGDSCAPNTAPPYIVPIPDCAPTPNMIPCSSSPLFSVISRHPTHSTISGAELVLLGQPHSVAQPQMAHARVFTTRPLPPPPAGGGIPPGRASILTSVVPNTSVVTTLPTQSGVPGSNKYFIPPMTMLVNSQLCPPLPEVYQTTQAAVTCKKNSPIQTSDLVPSVGFFPPGMHGSDDQPPMYCTGNPMTQQPQPQQQKQQMSPMQQSCSPSVSLKTTAGNRSRGPPVLTLNSNFCSLPSDVLVEISTPSTKSHAITQSSPLAQSTKPVTTVVFSARGSLGATHVSSALLDPTPPSSIPSSTANPPHRSPKTPAPTTKLRYVDSRSITDPTDSTTHTLRHNSAPGLCVNFDSYNGEVCGMRRLTQSPVLSVSGFSLSTHQSDSKSVPMAVSSSPISSVESLQRLGSMCSTELFPVLISHDRIQNYTHPTDCKTANANNYRRDNSVSPVISPGLNSTASTVQKDSEESVPVLISVSSTPNTEGHNADRSASKTSANSNCSSSSVTMVSSSSAQATMFPCSICGDRGTGKHYGVFACEGCKGFFKRTVRKELVYACRGSQCCPIDRRLRTRCQYCRYQKCLLIGMRREAVREERLQQGGGGSSLDSLSLSGDTPEPSYNTSFLSDDGPEGDEPRTPNGPFTVDSDSRSASPISARSVRSPDEHYRTHSQPLFKSGAAHLVDLTQLTEALHRVSPPVALEQIVAAERLLAKRRDEWLQCYQVSFARSGPTVQDGSLIVSSTAPRLFEEVNFVDSSRNIVVHFRNIFLLNLAVCDR</sequence>
<keyword evidence="4" id="KW-0862">Zinc</keyword>
<comment type="caution">
    <text evidence="12">The sequence shown here is derived from an EMBL/GenBank/DDBJ whole genome shotgun (WGS) entry which is preliminary data.</text>
</comment>
<keyword evidence="5" id="KW-0805">Transcription regulation</keyword>